<dbReference type="EMBL" id="GBRH01239988">
    <property type="protein sequence ID" value="JAD57907.1"/>
    <property type="molecule type" value="Transcribed_RNA"/>
</dbReference>
<proteinExistence type="predicted"/>
<evidence type="ECO:0000256" key="1">
    <source>
        <dbReference type="SAM" id="MobiDB-lite"/>
    </source>
</evidence>
<name>A0A0A9BF31_ARUDO</name>
<organism evidence="2">
    <name type="scientific">Arundo donax</name>
    <name type="common">Giant reed</name>
    <name type="synonym">Donax arundinaceus</name>
    <dbReference type="NCBI Taxonomy" id="35708"/>
    <lineage>
        <taxon>Eukaryota</taxon>
        <taxon>Viridiplantae</taxon>
        <taxon>Streptophyta</taxon>
        <taxon>Embryophyta</taxon>
        <taxon>Tracheophyta</taxon>
        <taxon>Spermatophyta</taxon>
        <taxon>Magnoliopsida</taxon>
        <taxon>Liliopsida</taxon>
        <taxon>Poales</taxon>
        <taxon>Poaceae</taxon>
        <taxon>PACMAD clade</taxon>
        <taxon>Arundinoideae</taxon>
        <taxon>Arundineae</taxon>
        <taxon>Arundo</taxon>
    </lineage>
</organism>
<feature type="compositionally biased region" description="Basic residues" evidence="1">
    <location>
        <begin position="55"/>
        <end position="68"/>
    </location>
</feature>
<protein>
    <submittedName>
        <fullName evidence="2">Uncharacterized protein</fullName>
    </submittedName>
</protein>
<reference evidence="2" key="1">
    <citation type="submission" date="2014-09" db="EMBL/GenBank/DDBJ databases">
        <authorList>
            <person name="Magalhaes I.L.F."/>
            <person name="Oliveira U."/>
            <person name="Santos F.R."/>
            <person name="Vidigal T.H.D.A."/>
            <person name="Brescovit A.D."/>
            <person name="Santos A.J."/>
        </authorList>
    </citation>
    <scope>NUCLEOTIDE SEQUENCE</scope>
    <source>
        <tissue evidence="2">Shoot tissue taken approximately 20 cm above the soil surface</tissue>
    </source>
</reference>
<feature type="region of interest" description="Disordered" evidence="1">
    <location>
        <begin position="1"/>
        <end position="25"/>
    </location>
</feature>
<sequence>MTADHATTSRSLASPRSAPATPKSPHLACMLMSAFLTNASPKKPSFTTTPWTWRPARKHCKPAQARRR</sequence>
<evidence type="ECO:0000313" key="2">
    <source>
        <dbReference type="EMBL" id="JAD57907.1"/>
    </source>
</evidence>
<accession>A0A0A9BF31</accession>
<reference evidence="2" key="2">
    <citation type="journal article" date="2015" name="Data Brief">
        <title>Shoot transcriptome of the giant reed, Arundo donax.</title>
        <authorList>
            <person name="Barrero R.A."/>
            <person name="Guerrero F.D."/>
            <person name="Moolhuijzen P."/>
            <person name="Goolsby J.A."/>
            <person name="Tidwell J."/>
            <person name="Bellgard S.E."/>
            <person name="Bellgard M.I."/>
        </authorList>
    </citation>
    <scope>NUCLEOTIDE SEQUENCE</scope>
    <source>
        <tissue evidence="2">Shoot tissue taken approximately 20 cm above the soil surface</tissue>
    </source>
</reference>
<feature type="compositionally biased region" description="Low complexity" evidence="1">
    <location>
        <begin position="1"/>
        <end position="21"/>
    </location>
</feature>
<feature type="region of interest" description="Disordered" evidence="1">
    <location>
        <begin position="42"/>
        <end position="68"/>
    </location>
</feature>
<dbReference type="AlphaFoldDB" id="A0A0A9BF31"/>
<feature type="compositionally biased region" description="Polar residues" evidence="1">
    <location>
        <begin position="42"/>
        <end position="51"/>
    </location>
</feature>